<evidence type="ECO:0000256" key="1">
    <source>
        <dbReference type="ARBA" id="ARBA00004123"/>
    </source>
</evidence>
<accession>A0A364MR98</accession>
<sequence length="233" mass="25558">MAHFVSSAGVLIDLPIALPQLMGAHSGDNMAQVVLTALKDFGISASQVGYFTLDNATNNHSAVAAIASDMGFTTAHRRLRCAPHTLNLVGQMLLWGVNPDAYDNEEGNLRDEEDYLQDWRRDGPLARAFLRLSADREPRTAHKRSKILQPVKPNVTRWNSYYSALERAVHLQAAVNAYAGHHIRQRRDEYTYALSVGKPLPKALPWMKSSGLSAADWGVVTVSGVAKTASVSH</sequence>
<protein>
    <submittedName>
        <fullName evidence="6">Transposase-like protein</fullName>
    </submittedName>
</protein>
<keyword evidence="7" id="KW-1185">Reference proteome</keyword>
<evidence type="ECO:0000256" key="5">
    <source>
        <dbReference type="ARBA" id="ARBA00023242"/>
    </source>
</evidence>
<name>A0A364MR98_STELY</name>
<evidence type="ECO:0000313" key="6">
    <source>
        <dbReference type="EMBL" id="RAQ98721.1"/>
    </source>
</evidence>
<keyword evidence="4" id="KW-0862">Zinc</keyword>
<gene>
    <name evidence="6" type="ORF">DDE83_009225</name>
</gene>
<dbReference type="EMBL" id="QGDH01000741">
    <property type="protein sequence ID" value="RAQ98721.1"/>
    <property type="molecule type" value="Genomic_DNA"/>
</dbReference>
<reference evidence="7" key="1">
    <citation type="submission" date="2018-05" db="EMBL/GenBank/DDBJ databases">
        <title>Draft genome sequence of Stemphylium lycopersici strain CIDEFI 213.</title>
        <authorList>
            <person name="Medina R."/>
            <person name="Franco M.E.E."/>
            <person name="Lucentini C.G."/>
            <person name="Saparrat M.C.N."/>
            <person name="Balatti P.A."/>
        </authorList>
    </citation>
    <scope>NUCLEOTIDE SEQUENCE [LARGE SCALE GENOMIC DNA]</scope>
    <source>
        <strain evidence="7">CIDEFI 213</strain>
    </source>
</reference>
<dbReference type="SUPFAM" id="SSF53098">
    <property type="entry name" value="Ribonuclease H-like"/>
    <property type="match status" value="1"/>
</dbReference>
<dbReference type="STRING" id="183478.A0A364MR98"/>
<comment type="subcellular location">
    <subcellularLocation>
        <location evidence="1">Nucleus</location>
    </subcellularLocation>
</comment>
<dbReference type="PANTHER" id="PTHR46481">
    <property type="entry name" value="ZINC FINGER BED DOMAIN-CONTAINING PROTEIN 4"/>
    <property type="match status" value="1"/>
</dbReference>
<dbReference type="InterPro" id="IPR012337">
    <property type="entry name" value="RNaseH-like_sf"/>
</dbReference>
<keyword evidence="3" id="KW-0863">Zinc-finger</keyword>
<keyword evidence="2" id="KW-0479">Metal-binding</keyword>
<dbReference type="PANTHER" id="PTHR46481:SF10">
    <property type="entry name" value="ZINC FINGER BED DOMAIN-CONTAINING PROTEIN 39"/>
    <property type="match status" value="1"/>
</dbReference>
<dbReference type="InterPro" id="IPR052035">
    <property type="entry name" value="ZnF_BED_domain_contain"/>
</dbReference>
<comment type="caution">
    <text evidence="6">The sequence shown here is derived from an EMBL/GenBank/DDBJ whole genome shotgun (WGS) entry which is preliminary data.</text>
</comment>
<keyword evidence="5" id="KW-0539">Nucleus</keyword>
<dbReference type="GO" id="GO:0005634">
    <property type="term" value="C:nucleus"/>
    <property type="evidence" value="ECO:0007669"/>
    <property type="project" value="UniProtKB-SubCell"/>
</dbReference>
<evidence type="ECO:0000313" key="7">
    <source>
        <dbReference type="Proteomes" id="UP000249619"/>
    </source>
</evidence>
<dbReference type="GO" id="GO:0008270">
    <property type="term" value="F:zinc ion binding"/>
    <property type="evidence" value="ECO:0007669"/>
    <property type="project" value="UniProtKB-KW"/>
</dbReference>
<proteinExistence type="predicted"/>
<evidence type="ECO:0000256" key="4">
    <source>
        <dbReference type="ARBA" id="ARBA00022833"/>
    </source>
</evidence>
<evidence type="ECO:0000256" key="3">
    <source>
        <dbReference type="ARBA" id="ARBA00022771"/>
    </source>
</evidence>
<dbReference type="AlphaFoldDB" id="A0A364MR98"/>
<evidence type="ECO:0000256" key="2">
    <source>
        <dbReference type="ARBA" id="ARBA00022723"/>
    </source>
</evidence>
<dbReference type="Proteomes" id="UP000249619">
    <property type="component" value="Unassembled WGS sequence"/>
</dbReference>
<organism evidence="6 7">
    <name type="scientific">Stemphylium lycopersici</name>
    <name type="common">Tomato gray leaf spot disease fungus</name>
    <name type="synonym">Thyrospora lycopersici</name>
    <dbReference type="NCBI Taxonomy" id="183478"/>
    <lineage>
        <taxon>Eukaryota</taxon>
        <taxon>Fungi</taxon>
        <taxon>Dikarya</taxon>
        <taxon>Ascomycota</taxon>
        <taxon>Pezizomycotina</taxon>
        <taxon>Dothideomycetes</taxon>
        <taxon>Pleosporomycetidae</taxon>
        <taxon>Pleosporales</taxon>
        <taxon>Pleosporineae</taxon>
        <taxon>Pleosporaceae</taxon>
        <taxon>Stemphylium</taxon>
    </lineage>
</organism>